<dbReference type="InterPro" id="IPR016163">
    <property type="entry name" value="Ald_DH_C"/>
</dbReference>
<dbReference type="InterPro" id="IPR016160">
    <property type="entry name" value="Ald_DH_CS_CYS"/>
</dbReference>
<organism evidence="9 10">
    <name type="scientific">Brucella intermedia LMG 3301</name>
    <dbReference type="NCBI Taxonomy" id="641118"/>
    <lineage>
        <taxon>Bacteria</taxon>
        <taxon>Pseudomonadati</taxon>
        <taxon>Pseudomonadota</taxon>
        <taxon>Alphaproteobacteria</taxon>
        <taxon>Hyphomicrobiales</taxon>
        <taxon>Brucellaceae</taxon>
        <taxon>Brucella/Ochrobactrum group</taxon>
        <taxon>Brucella</taxon>
    </lineage>
</organism>
<protein>
    <recommendedName>
        <fullName evidence="4">aldehyde dehydrogenase (NAD(+))</fullName>
        <ecNumber evidence="4">1.2.1.3</ecNumber>
    </recommendedName>
</protein>
<comment type="caution">
    <text evidence="9">The sequence shown here is derived from an EMBL/GenBank/DDBJ whole genome shotgun (WGS) entry which is preliminary data.</text>
</comment>
<dbReference type="EMBL" id="ACQA01000002">
    <property type="protein sequence ID" value="EEQ93700.1"/>
    <property type="molecule type" value="Genomic_DNA"/>
</dbReference>
<evidence type="ECO:0000256" key="6">
    <source>
        <dbReference type="PROSITE-ProRule" id="PRU10007"/>
    </source>
</evidence>
<dbReference type="FunFam" id="3.40.605.10:FF:000007">
    <property type="entry name" value="NAD/NADP-dependent betaine aldehyde dehydrogenase"/>
    <property type="match status" value="1"/>
</dbReference>
<dbReference type="HOGENOM" id="CLU_005391_0_0_5"/>
<dbReference type="Gene3D" id="3.40.605.10">
    <property type="entry name" value="Aldehyde Dehydrogenase, Chain A, domain 1"/>
    <property type="match status" value="1"/>
</dbReference>
<gene>
    <name evidence="9" type="ORF">OINT_2000870</name>
</gene>
<dbReference type="InterPro" id="IPR029510">
    <property type="entry name" value="Ald_DH_CS_GLU"/>
</dbReference>
<reference evidence="9 10" key="1">
    <citation type="submission" date="2009-05" db="EMBL/GenBank/DDBJ databases">
        <authorList>
            <person name="Setubal J.C."/>
            <person name="Boyle S."/>
            <person name="Crasta O.R."/>
            <person name="Gillespie J.J."/>
            <person name="Kenyon R.W."/>
            <person name="Lu J."/>
            <person name="Mane S."/>
            <person name="Nagrani S."/>
            <person name="Shallom J.M."/>
            <person name="Shallom S."/>
            <person name="Shukla M."/>
            <person name="Snyder E.E."/>
            <person name="Sobral B.W."/>
            <person name="Wattam A.R."/>
            <person name="Will R."/>
            <person name="Williams K."/>
            <person name="Yoo H."/>
            <person name="Munk C."/>
            <person name="Tapia R."/>
            <person name="Green L."/>
            <person name="Rogers Y."/>
            <person name="Detter J.C."/>
            <person name="Bruce D."/>
            <person name="Brettin T.S."/>
            <person name="Tsolis R."/>
        </authorList>
    </citation>
    <scope>NUCLEOTIDE SEQUENCE [LARGE SCALE GENOMIC DNA]</scope>
    <source>
        <strain evidence="9 10">LMG 3301</strain>
    </source>
</reference>
<dbReference type="Proteomes" id="UP000004386">
    <property type="component" value="Unassembled WGS sequence"/>
</dbReference>
<feature type="domain" description="Aldehyde dehydrogenase" evidence="8">
    <location>
        <begin position="33"/>
        <end position="492"/>
    </location>
</feature>
<accession>C4WM00</accession>
<dbReference type="InterPro" id="IPR016161">
    <property type="entry name" value="Ald_DH/histidinol_DH"/>
</dbReference>
<evidence type="ECO:0000256" key="4">
    <source>
        <dbReference type="ARBA" id="ARBA00024226"/>
    </source>
</evidence>
<dbReference type="SUPFAM" id="SSF53720">
    <property type="entry name" value="ALDH-like"/>
    <property type="match status" value="1"/>
</dbReference>
<evidence type="ECO:0000259" key="8">
    <source>
        <dbReference type="Pfam" id="PF00171"/>
    </source>
</evidence>
<dbReference type="PROSITE" id="PS00687">
    <property type="entry name" value="ALDEHYDE_DEHYDR_GLU"/>
    <property type="match status" value="1"/>
</dbReference>
<dbReference type="CDD" id="cd07138">
    <property type="entry name" value="ALDH_CddD_SSP0762"/>
    <property type="match status" value="1"/>
</dbReference>
<dbReference type="FunFam" id="3.40.309.10:FF:000012">
    <property type="entry name" value="Betaine aldehyde dehydrogenase"/>
    <property type="match status" value="1"/>
</dbReference>
<keyword evidence="3" id="KW-0558">Oxidation</keyword>
<dbReference type="InterPro" id="IPR016162">
    <property type="entry name" value="Ald_DH_N"/>
</dbReference>
<dbReference type="InterPro" id="IPR015590">
    <property type="entry name" value="Aldehyde_DH_dom"/>
</dbReference>
<comment type="catalytic activity">
    <reaction evidence="5">
        <text>an aldehyde + NAD(+) + H2O = a carboxylate + NADH + 2 H(+)</text>
        <dbReference type="Rhea" id="RHEA:16185"/>
        <dbReference type="ChEBI" id="CHEBI:15377"/>
        <dbReference type="ChEBI" id="CHEBI:15378"/>
        <dbReference type="ChEBI" id="CHEBI:17478"/>
        <dbReference type="ChEBI" id="CHEBI:29067"/>
        <dbReference type="ChEBI" id="CHEBI:57540"/>
        <dbReference type="ChEBI" id="CHEBI:57945"/>
        <dbReference type="EC" id="1.2.1.3"/>
    </reaction>
</comment>
<dbReference type="Gene3D" id="3.40.309.10">
    <property type="entry name" value="Aldehyde Dehydrogenase, Chain A, domain 2"/>
    <property type="match status" value="1"/>
</dbReference>
<evidence type="ECO:0000256" key="1">
    <source>
        <dbReference type="ARBA" id="ARBA00009986"/>
    </source>
</evidence>
<dbReference type="PANTHER" id="PTHR42804:SF1">
    <property type="entry name" value="ALDEHYDE DEHYDROGENASE-RELATED"/>
    <property type="match status" value="1"/>
</dbReference>
<dbReference type="Pfam" id="PF00171">
    <property type="entry name" value="Aldedh"/>
    <property type="match status" value="1"/>
</dbReference>
<dbReference type="GO" id="GO:0004029">
    <property type="term" value="F:aldehyde dehydrogenase (NAD+) activity"/>
    <property type="evidence" value="ECO:0007669"/>
    <property type="project" value="UniProtKB-EC"/>
</dbReference>
<evidence type="ECO:0000313" key="10">
    <source>
        <dbReference type="Proteomes" id="UP000004386"/>
    </source>
</evidence>
<evidence type="ECO:0000256" key="2">
    <source>
        <dbReference type="ARBA" id="ARBA00023002"/>
    </source>
</evidence>
<dbReference type="EC" id="1.2.1.3" evidence="4"/>
<keyword evidence="2 7" id="KW-0560">Oxidoreductase</keyword>
<feature type="active site" evidence="6">
    <location>
        <position position="268"/>
    </location>
</feature>
<dbReference type="PROSITE" id="PS00070">
    <property type="entry name" value="ALDEHYDE_DEHYDR_CYS"/>
    <property type="match status" value="1"/>
</dbReference>
<name>C4WM00_9HYPH</name>
<proteinExistence type="inferred from homology"/>
<dbReference type="PANTHER" id="PTHR42804">
    <property type="entry name" value="ALDEHYDE DEHYDROGENASE"/>
    <property type="match status" value="1"/>
</dbReference>
<evidence type="ECO:0000256" key="5">
    <source>
        <dbReference type="ARBA" id="ARBA00049194"/>
    </source>
</evidence>
<evidence type="ECO:0000256" key="7">
    <source>
        <dbReference type="RuleBase" id="RU003345"/>
    </source>
</evidence>
<dbReference type="AlphaFoldDB" id="C4WM00"/>
<comment type="similarity">
    <text evidence="1 7">Belongs to the aldehyde dehydrogenase family.</text>
</comment>
<evidence type="ECO:0000256" key="3">
    <source>
        <dbReference type="ARBA" id="ARBA00023097"/>
    </source>
</evidence>
<sequence length="495" mass="53017">MKRPGTLSATEDGTMLQKNLIQKTDFYIDGAWRAPVEAKSIEVINPANEKPYAVISAGSAKDIDLAVAAARKAFPSWSETSAADRIGYIRRLVEIYEARLEEMAKAISLEMGAPITLARESQAAAGLSHTKAFIAAFENFEFEELLSPKFPNQTIVREPIGVCGLITPWNWPMNQIALKVIPALAVGCTVILKPSEIAPMSAMLFAEFVDEAGFPQGVFNLVNGEGAVVGEALSQHPDVDMMSFTGSTRAGTAVSRAAAATVKRVSLELGGKSPNIVFADADLEKTIARSLAHCFENTGQSCNAPTRMLVERSVYDKAVELARKVAEGTKVGDPAEEGDHIGPLSSSIQFEKVQKLIQKGIDEGARLVAGGTGRPDGFTEGDFVKPTVFADVNNDMTIAREEIFGPVLAMIPFDTEEEAIAIANDTPYGLAAYIQTGSPERAKRVARKLRAGMVQINGTSRAPGSPFGGYKQSGNGREGGKWGLEDFMEVKLISG</sequence>
<evidence type="ECO:0000313" key="9">
    <source>
        <dbReference type="EMBL" id="EEQ93700.1"/>
    </source>
</evidence>